<reference evidence="5" key="1">
    <citation type="submission" date="2020-11" db="EMBL/GenBank/DDBJ databases">
        <authorList>
            <person name="Tran Van P."/>
        </authorList>
    </citation>
    <scope>NUCLEOTIDE SEQUENCE</scope>
</reference>
<sequence>MDSLMDRSRLPPLEWIRAFEAAARLGSFTAAASEIGLTQAAVSQRIGQLEQHLGIRLFNRKARTISLTVEGEAWLPHVRHALDGRRDSTEAVF</sequence>
<evidence type="ECO:0000256" key="2">
    <source>
        <dbReference type="ARBA" id="ARBA00023015"/>
    </source>
</evidence>
<evidence type="ECO:0000256" key="4">
    <source>
        <dbReference type="ARBA" id="ARBA00023163"/>
    </source>
</evidence>
<gene>
    <name evidence="5" type="ORF">CTOB1V02_LOCUS17291</name>
</gene>
<accession>A0A7R8WX01</accession>
<dbReference type="OrthoDB" id="8299860at2759"/>
<dbReference type="GO" id="GO:0043565">
    <property type="term" value="F:sequence-specific DNA binding"/>
    <property type="evidence" value="ECO:0007669"/>
    <property type="project" value="TreeGrafter"/>
</dbReference>
<dbReference type="FunFam" id="1.10.10.10:FF:000001">
    <property type="entry name" value="LysR family transcriptional regulator"/>
    <property type="match status" value="1"/>
</dbReference>
<dbReference type="PANTHER" id="PTHR30537">
    <property type="entry name" value="HTH-TYPE TRANSCRIPTIONAL REGULATOR"/>
    <property type="match status" value="1"/>
</dbReference>
<dbReference type="EMBL" id="OB727360">
    <property type="protein sequence ID" value="CAD7239476.1"/>
    <property type="molecule type" value="Genomic_DNA"/>
</dbReference>
<dbReference type="InterPro" id="IPR036388">
    <property type="entry name" value="WH-like_DNA-bd_sf"/>
</dbReference>
<evidence type="ECO:0000313" key="5">
    <source>
        <dbReference type="EMBL" id="CAD7239476.1"/>
    </source>
</evidence>
<feature type="non-terminal residue" evidence="5">
    <location>
        <position position="93"/>
    </location>
</feature>
<evidence type="ECO:0000256" key="3">
    <source>
        <dbReference type="ARBA" id="ARBA00023125"/>
    </source>
</evidence>
<dbReference type="GO" id="GO:0006351">
    <property type="term" value="P:DNA-templated transcription"/>
    <property type="evidence" value="ECO:0007669"/>
    <property type="project" value="TreeGrafter"/>
</dbReference>
<dbReference type="Pfam" id="PF00126">
    <property type="entry name" value="HTH_1"/>
    <property type="match status" value="1"/>
</dbReference>
<evidence type="ECO:0000256" key="1">
    <source>
        <dbReference type="ARBA" id="ARBA00009437"/>
    </source>
</evidence>
<keyword evidence="4" id="KW-0804">Transcription</keyword>
<dbReference type="Gene3D" id="1.10.10.10">
    <property type="entry name" value="Winged helix-like DNA-binding domain superfamily/Winged helix DNA-binding domain"/>
    <property type="match status" value="1"/>
</dbReference>
<keyword evidence="3" id="KW-0238">DNA-binding</keyword>
<comment type="similarity">
    <text evidence="1">Belongs to the LysR transcriptional regulatory family.</text>
</comment>
<dbReference type="InterPro" id="IPR058163">
    <property type="entry name" value="LysR-type_TF_proteobact-type"/>
</dbReference>
<dbReference type="GO" id="GO:0003700">
    <property type="term" value="F:DNA-binding transcription factor activity"/>
    <property type="evidence" value="ECO:0007669"/>
    <property type="project" value="InterPro"/>
</dbReference>
<dbReference type="InterPro" id="IPR036390">
    <property type="entry name" value="WH_DNA-bd_sf"/>
</dbReference>
<organism evidence="5">
    <name type="scientific">Cyprideis torosa</name>
    <dbReference type="NCBI Taxonomy" id="163714"/>
    <lineage>
        <taxon>Eukaryota</taxon>
        <taxon>Metazoa</taxon>
        <taxon>Ecdysozoa</taxon>
        <taxon>Arthropoda</taxon>
        <taxon>Crustacea</taxon>
        <taxon>Oligostraca</taxon>
        <taxon>Ostracoda</taxon>
        <taxon>Podocopa</taxon>
        <taxon>Podocopida</taxon>
        <taxon>Cytherocopina</taxon>
        <taxon>Cytheroidea</taxon>
        <taxon>Cytherideidae</taxon>
        <taxon>Cyprideis</taxon>
    </lineage>
</organism>
<dbReference type="PANTHER" id="PTHR30537:SF5">
    <property type="entry name" value="HTH-TYPE TRANSCRIPTIONAL ACTIVATOR TTDR-RELATED"/>
    <property type="match status" value="1"/>
</dbReference>
<dbReference type="PRINTS" id="PR00039">
    <property type="entry name" value="HTHLYSR"/>
</dbReference>
<name>A0A7R8WX01_9CRUS</name>
<dbReference type="PROSITE" id="PS50931">
    <property type="entry name" value="HTH_LYSR"/>
    <property type="match status" value="1"/>
</dbReference>
<dbReference type="SUPFAM" id="SSF46785">
    <property type="entry name" value="Winged helix' DNA-binding domain"/>
    <property type="match status" value="1"/>
</dbReference>
<protein>
    <submittedName>
        <fullName evidence="5">Uncharacterized protein</fullName>
    </submittedName>
</protein>
<dbReference type="InterPro" id="IPR000847">
    <property type="entry name" value="LysR_HTH_N"/>
</dbReference>
<keyword evidence="2" id="KW-0805">Transcription regulation</keyword>
<dbReference type="AlphaFoldDB" id="A0A7R8WX01"/>
<proteinExistence type="inferred from homology"/>